<evidence type="ECO:0000256" key="7">
    <source>
        <dbReference type="ARBA" id="ARBA00023237"/>
    </source>
</evidence>
<keyword evidence="11" id="KW-1185">Reference proteome</keyword>
<evidence type="ECO:0000256" key="5">
    <source>
        <dbReference type="ARBA" id="ARBA00022692"/>
    </source>
</evidence>
<protein>
    <submittedName>
        <fullName evidence="10">TolC family protein</fullName>
    </submittedName>
</protein>
<evidence type="ECO:0000256" key="3">
    <source>
        <dbReference type="ARBA" id="ARBA00022448"/>
    </source>
</evidence>
<keyword evidence="3" id="KW-0813">Transport</keyword>
<feature type="coiled-coil region" evidence="8">
    <location>
        <begin position="171"/>
        <end position="198"/>
    </location>
</feature>
<evidence type="ECO:0000313" key="10">
    <source>
        <dbReference type="EMBL" id="NOD30404.1"/>
    </source>
</evidence>
<organism evidence="10 11">
    <name type="scientific">Ruegeria atlantica</name>
    <dbReference type="NCBI Taxonomy" id="81569"/>
    <lineage>
        <taxon>Bacteria</taxon>
        <taxon>Pseudomonadati</taxon>
        <taxon>Pseudomonadota</taxon>
        <taxon>Alphaproteobacteria</taxon>
        <taxon>Rhodobacterales</taxon>
        <taxon>Roseobacteraceae</taxon>
        <taxon>Ruegeria</taxon>
    </lineage>
</organism>
<dbReference type="Gene3D" id="1.20.1600.10">
    <property type="entry name" value="Outer membrane efflux proteins (OEP)"/>
    <property type="match status" value="1"/>
</dbReference>
<dbReference type="InterPro" id="IPR051906">
    <property type="entry name" value="TolC-like"/>
</dbReference>
<dbReference type="RefSeq" id="WP_171205802.1">
    <property type="nucleotide sequence ID" value="NZ_WVQY01000002.1"/>
</dbReference>
<dbReference type="EMBL" id="WVQY01000002">
    <property type="protein sequence ID" value="NOD30404.1"/>
    <property type="molecule type" value="Genomic_DNA"/>
</dbReference>
<dbReference type="Proteomes" id="UP000599383">
    <property type="component" value="Unassembled WGS sequence"/>
</dbReference>
<dbReference type="PANTHER" id="PTHR30026">
    <property type="entry name" value="OUTER MEMBRANE PROTEIN TOLC"/>
    <property type="match status" value="1"/>
</dbReference>
<comment type="similarity">
    <text evidence="2">Belongs to the outer membrane factor (OMF) (TC 1.B.17) family.</text>
</comment>
<evidence type="ECO:0000313" key="11">
    <source>
        <dbReference type="Proteomes" id="UP000599383"/>
    </source>
</evidence>
<feature type="compositionally biased region" description="Low complexity" evidence="9">
    <location>
        <begin position="1"/>
        <end position="23"/>
    </location>
</feature>
<keyword evidence="8" id="KW-0175">Coiled coil</keyword>
<evidence type="ECO:0000256" key="6">
    <source>
        <dbReference type="ARBA" id="ARBA00023136"/>
    </source>
</evidence>
<sequence length="414" mass="44443">MSFAPGTTGAGAAKPSAKLSSSAFGQRVRQAVETSPTLAQSNTRMDIASANKDAAEGAFLPQISLGINARSERVESDIADVSPYLRISQLVYDGGAASGDLTAARARVLETRGDQIQTASATALAAIETYVLVIDQRKLLRIAADNVSVHEELVRQISDRTAGGAGSNADVLTAQSRMADARTRLADARARTDRAEARFREVFGTFPGSLPPPVPAPPLNRSDAQIVINSPQIRRADAGLLAAKAEWSAAQARRKPNVRVAAFANQDDTRDANFGVDLSFNYELDSTGQRRAAIAAAEAKVKEAEFAREQLVREIMRELGFIRSDQKAGAERLRAARIAATANADSVTASRAQFSIGRRSLIEILDAQRDYVNAQERLILAEQSYFLTNYAALSLTGDILDLLGLSLGNWNEVK</sequence>
<keyword evidence="5" id="KW-0812">Transmembrane</keyword>
<proteinExistence type="inferred from homology"/>
<reference evidence="10 11" key="1">
    <citation type="submission" date="2019-12" db="EMBL/GenBank/DDBJ databases">
        <title>Ruegeria JWLKs population differentiation of coral mucus and skeleton niches.</title>
        <authorList>
            <person name="Luo D."/>
        </authorList>
    </citation>
    <scope>NUCLEOTIDE SEQUENCE [LARGE SCALE GENOMIC DNA]</scope>
    <source>
        <strain evidence="10 11">HKCCD6238</strain>
    </source>
</reference>
<evidence type="ECO:0000256" key="4">
    <source>
        <dbReference type="ARBA" id="ARBA00022452"/>
    </source>
</evidence>
<name>A0ABX1WAU7_9RHOB</name>
<gene>
    <name evidence="10" type="ORF">GS617_09010</name>
</gene>
<evidence type="ECO:0000256" key="8">
    <source>
        <dbReference type="SAM" id="Coils"/>
    </source>
</evidence>
<dbReference type="Pfam" id="PF02321">
    <property type="entry name" value="OEP"/>
    <property type="match status" value="2"/>
</dbReference>
<comment type="caution">
    <text evidence="10">The sequence shown here is derived from an EMBL/GenBank/DDBJ whole genome shotgun (WGS) entry which is preliminary data.</text>
</comment>
<evidence type="ECO:0000256" key="2">
    <source>
        <dbReference type="ARBA" id="ARBA00007613"/>
    </source>
</evidence>
<evidence type="ECO:0000256" key="9">
    <source>
        <dbReference type="SAM" id="MobiDB-lite"/>
    </source>
</evidence>
<dbReference type="PANTHER" id="PTHR30026:SF22">
    <property type="entry name" value="OUTER MEMBRANE EFFLUX PROTEIN"/>
    <property type="match status" value="1"/>
</dbReference>
<accession>A0ABX1WAU7</accession>
<keyword evidence="7" id="KW-0998">Cell outer membrane</keyword>
<keyword evidence="6" id="KW-0472">Membrane</keyword>
<keyword evidence="4" id="KW-1134">Transmembrane beta strand</keyword>
<evidence type="ECO:0000256" key="1">
    <source>
        <dbReference type="ARBA" id="ARBA00004442"/>
    </source>
</evidence>
<feature type="region of interest" description="Disordered" evidence="9">
    <location>
        <begin position="1"/>
        <end position="25"/>
    </location>
</feature>
<dbReference type="SUPFAM" id="SSF56954">
    <property type="entry name" value="Outer membrane efflux proteins (OEP)"/>
    <property type="match status" value="1"/>
</dbReference>
<comment type="subcellular location">
    <subcellularLocation>
        <location evidence="1">Cell outer membrane</location>
    </subcellularLocation>
</comment>
<dbReference type="InterPro" id="IPR003423">
    <property type="entry name" value="OMP_efflux"/>
</dbReference>